<evidence type="ECO:0000313" key="3">
    <source>
        <dbReference type="EMBL" id="TGY67705.1"/>
    </source>
</evidence>
<accession>R9IK50</accession>
<dbReference type="HOGENOM" id="CLU_079288_0_0_10"/>
<sequence length="292" mass="33686">MRKIIGLFLGMLLMIGSSGMSAQRRQPIKIISYNIWNGFEGDSLRRAYFVEWTKNQSADLVILTELVSFKEKDLVTLGKVCGYPHTALLKEEGYPVGVLSRQPVKTISKQVDGFWHGMMHVQTQGIDVIATHLSPFEWSYRLDEATKIVDYIHKQNLKDYLVAGDLNAHSPLDADEIMTHDSLLVNMQRWDASQKKYRNLRNGRFDFSVIAKFLSVGMEDALGRLIRPAEKRMTYPAAFLYNWKIDDKRLPLRRERLDYILLSPSLMERCIRADVYPVEGVSDHYPVSVWLK</sequence>
<dbReference type="Pfam" id="PF03372">
    <property type="entry name" value="Exo_endo_phos"/>
    <property type="match status" value="1"/>
</dbReference>
<dbReference type="AlphaFoldDB" id="R9IK50"/>
<reference evidence="2 4" key="1">
    <citation type="submission" date="2013-04" db="EMBL/GenBank/DDBJ databases">
        <title>The Genome Sequence of Bacteroides massiliensis dnLKV3.</title>
        <authorList>
            <consortium name="The Broad Institute Genomics Platform"/>
            <consortium name="The Broad Institute Genome Sequencing Center for Infectious Disease"/>
            <person name="Earl A."/>
            <person name="Xavier R."/>
            <person name="Kuhn K."/>
            <person name="Stappenbeck T."/>
            <person name="Walker B."/>
            <person name="Young S."/>
            <person name="Zeng Q."/>
            <person name="Gargeya S."/>
            <person name="Fitzgerald M."/>
            <person name="Haas B."/>
            <person name="Abouelleil A."/>
            <person name="Allen A.W."/>
            <person name="Alvarado L."/>
            <person name="Arachchi H.M."/>
            <person name="Berlin A.M."/>
            <person name="Chapman S.B."/>
            <person name="Gainer-Dewar J."/>
            <person name="Goldberg J."/>
            <person name="Griggs A."/>
            <person name="Gujja S."/>
            <person name="Hansen M."/>
            <person name="Howarth C."/>
            <person name="Imamovic A."/>
            <person name="Ireland A."/>
            <person name="Larimer J."/>
            <person name="McCowan C."/>
            <person name="Murphy C."/>
            <person name="Pearson M."/>
            <person name="Poon T.W."/>
            <person name="Priest M."/>
            <person name="Roberts A."/>
            <person name="Saif S."/>
            <person name="Shea T."/>
            <person name="Sisk P."/>
            <person name="Sykes S."/>
            <person name="Wortman J."/>
            <person name="Nusbaum C."/>
            <person name="Birren B."/>
        </authorList>
    </citation>
    <scope>NUCLEOTIDE SEQUENCE [LARGE SCALE GENOMIC DNA]</scope>
    <source>
        <strain evidence="2">DnLKV3</strain>
        <strain evidence="4">dnLKV3</strain>
    </source>
</reference>
<evidence type="ECO:0000313" key="5">
    <source>
        <dbReference type="Proteomes" id="UP000310760"/>
    </source>
</evidence>
<comment type="caution">
    <text evidence="2">The sequence shown here is derived from an EMBL/GenBank/DDBJ whole genome shotgun (WGS) entry which is preliminary data.</text>
</comment>
<dbReference type="RefSeq" id="WP_016275389.1">
    <property type="nucleotide sequence ID" value="NZ_CAJUNV010000044.1"/>
</dbReference>
<reference evidence="3 5" key="2">
    <citation type="submission" date="2019-04" db="EMBL/GenBank/DDBJ databases">
        <title>Microbes associate with the intestines of laboratory mice.</title>
        <authorList>
            <person name="Navarre W."/>
            <person name="Wong E."/>
            <person name="Huang K."/>
            <person name="Tropini C."/>
            <person name="Ng K."/>
            <person name="Yu B."/>
        </authorList>
    </citation>
    <scope>NUCLEOTIDE SEQUENCE [LARGE SCALE GENOMIC DNA]</scope>
    <source>
        <strain evidence="3 5">NM22_B1</strain>
    </source>
</reference>
<dbReference type="OrthoDB" id="9778989at2"/>
<feature type="domain" description="Endonuclease/exonuclease/phosphatase" evidence="1">
    <location>
        <begin position="31"/>
        <end position="284"/>
    </location>
</feature>
<evidence type="ECO:0000259" key="1">
    <source>
        <dbReference type="Pfam" id="PF03372"/>
    </source>
</evidence>
<gene>
    <name evidence="2" type="ORF">C802_00955</name>
    <name evidence="3" type="ORF">E5339_19220</name>
</gene>
<dbReference type="InterPro" id="IPR036691">
    <property type="entry name" value="Endo/exonu/phosph_ase_sf"/>
</dbReference>
<evidence type="ECO:0000313" key="2">
    <source>
        <dbReference type="EMBL" id="EOS14938.1"/>
    </source>
</evidence>
<protein>
    <recommendedName>
        <fullName evidence="1">Endonuclease/exonuclease/phosphatase domain-containing protein</fullName>
    </recommendedName>
</protein>
<evidence type="ECO:0000313" key="4">
    <source>
        <dbReference type="Proteomes" id="UP000014200"/>
    </source>
</evidence>
<dbReference type="SUPFAM" id="SSF56219">
    <property type="entry name" value="DNase I-like"/>
    <property type="match status" value="1"/>
</dbReference>
<dbReference type="Proteomes" id="UP000310760">
    <property type="component" value="Unassembled WGS sequence"/>
</dbReference>
<organism evidence="2 4">
    <name type="scientific">Phocaeicola sartorii</name>
    <dbReference type="NCBI Taxonomy" id="671267"/>
    <lineage>
        <taxon>Bacteria</taxon>
        <taxon>Pseudomonadati</taxon>
        <taxon>Bacteroidota</taxon>
        <taxon>Bacteroidia</taxon>
        <taxon>Bacteroidales</taxon>
        <taxon>Bacteroidaceae</taxon>
        <taxon>Phocaeicola</taxon>
    </lineage>
</organism>
<dbReference type="InterPro" id="IPR005135">
    <property type="entry name" value="Endo/exonuclease/phosphatase"/>
</dbReference>
<dbReference type="EMBL" id="ASSP01000006">
    <property type="protein sequence ID" value="EOS14938.1"/>
    <property type="molecule type" value="Genomic_DNA"/>
</dbReference>
<dbReference type="EMBL" id="SRYJ01000055">
    <property type="protein sequence ID" value="TGY67705.1"/>
    <property type="molecule type" value="Genomic_DNA"/>
</dbReference>
<proteinExistence type="predicted"/>
<name>R9IK50_9BACT</name>
<dbReference type="GeneID" id="82155620"/>
<dbReference type="Proteomes" id="UP000014200">
    <property type="component" value="Unassembled WGS sequence"/>
</dbReference>
<keyword evidence="4" id="KW-1185">Reference proteome</keyword>
<dbReference type="GO" id="GO:0003824">
    <property type="term" value="F:catalytic activity"/>
    <property type="evidence" value="ECO:0007669"/>
    <property type="project" value="InterPro"/>
</dbReference>
<dbReference type="STRING" id="1235788.C802_00955"/>
<dbReference type="PATRIC" id="fig|1235788.3.peg.966"/>
<dbReference type="Gene3D" id="3.60.10.10">
    <property type="entry name" value="Endonuclease/exonuclease/phosphatase"/>
    <property type="match status" value="1"/>
</dbReference>